<dbReference type="EMBL" id="JAEHOC010000019">
    <property type="protein sequence ID" value="KAG2433349.1"/>
    <property type="molecule type" value="Genomic_DNA"/>
</dbReference>
<evidence type="ECO:0000313" key="3">
    <source>
        <dbReference type="Proteomes" id="UP000650467"/>
    </source>
</evidence>
<feature type="compositionally biased region" description="Pro residues" evidence="1">
    <location>
        <begin position="470"/>
        <end position="491"/>
    </location>
</feature>
<protein>
    <submittedName>
        <fullName evidence="2">Uncharacterized protein</fullName>
    </submittedName>
</protein>
<gene>
    <name evidence="2" type="ORF">HXX76_008413</name>
</gene>
<comment type="caution">
    <text evidence="2">The sequence shown here is derived from an EMBL/GenBank/DDBJ whole genome shotgun (WGS) entry which is preliminary data.</text>
</comment>
<reference evidence="2" key="1">
    <citation type="journal article" date="2020" name="bioRxiv">
        <title>Comparative genomics of Chlamydomonas.</title>
        <authorList>
            <person name="Craig R.J."/>
            <person name="Hasan A.R."/>
            <person name="Ness R.W."/>
            <person name="Keightley P.D."/>
        </authorList>
    </citation>
    <scope>NUCLEOTIDE SEQUENCE</scope>
    <source>
        <strain evidence="2">SAG 7.73</strain>
    </source>
</reference>
<dbReference type="Proteomes" id="UP000650467">
    <property type="component" value="Unassembled WGS sequence"/>
</dbReference>
<sequence length="507" mass="52834">MAADLAQDTPRLYVLPAIPSCTWVGRAYVGGRRAWLVSRELKGEDWVQQQALIKTLLLIISKVASFFTCLSAPEMVRMGWVELLAPPSPLGSLKDMVLSGAAAPPRGGGGGIPASRPAVGVAGWALTPNATFFRPGDLVQLRVLPTGSIATRAPVVLVRVEPTWLDGWQSSPFVLHFAFRLRMPAVGVADSELPPEVVPAAGVVTVHMVDLDRSEVGELAAWDNPTVANRIALIHMSEVPAAVGPPGAAADAPLPLPRALQLVVRVAAPRAFNNLPYLASATPVYCNFDSGALRDDWDTLMDAIIMWRGAMASAADVGKAYPPVEVSAWGISSSSNLRGLRVTYGTVPQQVASIHGSASPAVLRVALGTKVTLQPGKNRVLGVGVCCGASGSAVSGLVFHVAIYTRFGTTYSNVSVAAGAGSTCSPADAATFAPAPPGHVLAAFRTASDDSTVYGVGLVWMREGSVPFPPGAPPPSPSPLLPAPPAAPQLLPPLTRVPPRNTPYLIP</sequence>
<accession>A0A835W196</accession>
<keyword evidence="3" id="KW-1185">Reference proteome</keyword>
<evidence type="ECO:0000313" key="2">
    <source>
        <dbReference type="EMBL" id="KAG2433349.1"/>
    </source>
</evidence>
<evidence type="ECO:0000256" key="1">
    <source>
        <dbReference type="SAM" id="MobiDB-lite"/>
    </source>
</evidence>
<feature type="region of interest" description="Disordered" evidence="1">
    <location>
        <begin position="470"/>
        <end position="507"/>
    </location>
</feature>
<organism evidence="2 3">
    <name type="scientific">Chlamydomonas incerta</name>
    <dbReference type="NCBI Taxonomy" id="51695"/>
    <lineage>
        <taxon>Eukaryota</taxon>
        <taxon>Viridiplantae</taxon>
        <taxon>Chlorophyta</taxon>
        <taxon>core chlorophytes</taxon>
        <taxon>Chlorophyceae</taxon>
        <taxon>CS clade</taxon>
        <taxon>Chlamydomonadales</taxon>
        <taxon>Chlamydomonadaceae</taxon>
        <taxon>Chlamydomonas</taxon>
    </lineage>
</organism>
<proteinExistence type="predicted"/>
<dbReference type="AlphaFoldDB" id="A0A835W196"/>
<name>A0A835W196_CHLIN</name>